<organism evidence="1 2">
    <name type="scientific">Chrysochromulina tobinii</name>
    <dbReference type="NCBI Taxonomy" id="1460289"/>
    <lineage>
        <taxon>Eukaryota</taxon>
        <taxon>Haptista</taxon>
        <taxon>Haptophyta</taxon>
        <taxon>Prymnesiophyceae</taxon>
        <taxon>Prymnesiales</taxon>
        <taxon>Chrysochromulinaceae</taxon>
        <taxon>Chrysochromulina</taxon>
    </lineage>
</organism>
<reference evidence="2" key="1">
    <citation type="journal article" date="2015" name="PLoS Genet.">
        <title>Genome Sequence and Transcriptome Analyses of Chrysochromulina tobin: Metabolic Tools for Enhanced Algal Fitness in the Prominent Order Prymnesiales (Haptophyceae).</title>
        <authorList>
            <person name="Hovde B.T."/>
            <person name="Deodato C.R."/>
            <person name="Hunsperger H.M."/>
            <person name="Ryken S.A."/>
            <person name="Yost W."/>
            <person name="Jha R.K."/>
            <person name="Patterson J."/>
            <person name="Monnat R.J. Jr."/>
            <person name="Barlow S.B."/>
            <person name="Starkenburg S.R."/>
            <person name="Cattolico R.A."/>
        </authorList>
    </citation>
    <scope>NUCLEOTIDE SEQUENCE</scope>
    <source>
        <strain evidence="2">CCMP291</strain>
    </source>
</reference>
<comment type="caution">
    <text evidence="1">The sequence shown here is derived from an EMBL/GenBank/DDBJ whole genome shotgun (WGS) entry which is preliminary data.</text>
</comment>
<accession>A0A0M0JCS7</accession>
<name>A0A0M0JCS7_9EUKA</name>
<evidence type="ECO:0000313" key="1">
    <source>
        <dbReference type="EMBL" id="KOO24285.1"/>
    </source>
</evidence>
<sequence length="380" mass="40757">KGKELSIVWDETIVGRRIRAFFPGSGEYAPPARAARKEGAKFTASYDDGETEELSLPDESVRLLPEGCGQGAEAPPLTREDEKRAYKCQAQLAEDAARAEIEAEGIELLTSSKTSTGYRCVSGTLVQGLGVMSYEVVPNKDGKKVVPNKDGKKIHLGKFKSKLEAALVFYKYMQGLGTSAISRVGGLEAGGKANTIEKVLDVRDVEIEVDAETGDPISDEIVRYVPPSAEGTESVGAQDSAELMQVTTHLSTPPLFNVPPLDESMLAALPSCEQWGGWPRLQLSKSAVHHTKTTLAVLAAKLPHEFGVLMRTRAAVAEAVQLIESVEDAASYHAQIAPPRVEAPVANGQRWFPYPPDTFEMALDTALVMALDTAPAVGPG</sequence>
<evidence type="ECO:0000313" key="2">
    <source>
        <dbReference type="Proteomes" id="UP000037460"/>
    </source>
</evidence>
<dbReference type="EMBL" id="JWZX01003109">
    <property type="protein sequence ID" value="KOO24285.1"/>
    <property type="molecule type" value="Genomic_DNA"/>
</dbReference>
<protein>
    <submittedName>
        <fullName evidence="1">Uncharacterized protein</fullName>
    </submittedName>
</protein>
<feature type="non-terminal residue" evidence="1">
    <location>
        <position position="1"/>
    </location>
</feature>
<keyword evidence="2" id="KW-1185">Reference proteome</keyword>
<proteinExistence type="predicted"/>
<dbReference type="AlphaFoldDB" id="A0A0M0JCS7"/>
<feature type="non-terminal residue" evidence="1">
    <location>
        <position position="380"/>
    </location>
</feature>
<dbReference type="Proteomes" id="UP000037460">
    <property type="component" value="Unassembled WGS sequence"/>
</dbReference>
<gene>
    <name evidence="1" type="ORF">Ctob_003111</name>
</gene>